<comment type="domain">
    <text evidence="8">The N-terminal domain determines nucleotide recognition and specific binding, while the C-terminal domain determines the specific binding to the target protein.</text>
</comment>
<dbReference type="InterPro" id="IPR029044">
    <property type="entry name" value="Nucleotide-diphossugar_trans"/>
</dbReference>
<keyword evidence="7 8" id="KW-0501">Molybdenum cofactor biosynthesis</keyword>
<keyword evidence="4 8" id="KW-0547">Nucleotide-binding</keyword>
<feature type="binding site" evidence="8">
    <location>
        <position position="108"/>
    </location>
    <ligand>
        <name>GTP</name>
        <dbReference type="ChEBI" id="CHEBI:37565"/>
    </ligand>
</feature>
<proteinExistence type="inferred from homology"/>
<evidence type="ECO:0000256" key="4">
    <source>
        <dbReference type="ARBA" id="ARBA00022741"/>
    </source>
</evidence>
<dbReference type="GO" id="GO:0005737">
    <property type="term" value="C:cytoplasm"/>
    <property type="evidence" value="ECO:0007669"/>
    <property type="project" value="UniProtKB-SubCell"/>
</dbReference>
<dbReference type="OrthoDB" id="9788394at2"/>
<dbReference type="GO" id="GO:0005525">
    <property type="term" value="F:GTP binding"/>
    <property type="evidence" value="ECO:0007669"/>
    <property type="project" value="UniProtKB-UniRule"/>
</dbReference>
<dbReference type="PANTHER" id="PTHR19136:SF81">
    <property type="entry name" value="MOLYBDENUM COFACTOR GUANYLYLTRANSFERASE"/>
    <property type="match status" value="1"/>
</dbReference>
<dbReference type="AlphaFoldDB" id="A0A2S0KF88"/>
<dbReference type="GO" id="GO:0046872">
    <property type="term" value="F:metal ion binding"/>
    <property type="evidence" value="ECO:0007669"/>
    <property type="project" value="UniProtKB-KW"/>
</dbReference>
<dbReference type="Proteomes" id="UP000239814">
    <property type="component" value="Chromosome"/>
</dbReference>
<dbReference type="InterPro" id="IPR013482">
    <property type="entry name" value="Molybde_CF_guanTrfase"/>
</dbReference>
<dbReference type="Gene3D" id="3.90.550.10">
    <property type="entry name" value="Spore Coat Polysaccharide Biosynthesis Protein SpsA, Chain A"/>
    <property type="match status" value="1"/>
</dbReference>
<dbReference type="KEGG" id="git:C6V83_08740"/>
<keyword evidence="5 8" id="KW-0460">Magnesium</keyword>
<evidence type="ECO:0000313" key="10">
    <source>
        <dbReference type="EMBL" id="AVM00345.1"/>
    </source>
</evidence>
<dbReference type="RefSeq" id="WP_105942073.1">
    <property type="nucleotide sequence ID" value="NZ_CP027433.1"/>
</dbReference>
<evidence type="ECO:0000256" key="1">
    <source>
        <dbReference type="ARBA" id="ARBA00022490"/>
    </source>
</evidence>
<dbReference type="InterPro" id="IPR025877">
    <property type="entry name" value="MobA-like_NTP_Trfase"/>
</dbReference>
<feature type="binding site" evidence="8">
    <location>
        <begin position="14"/>
        <end position="16"/>
    </location>
    <ligand>
        <name>GTP</name>
        <dbReference type="ChEBI" id="CHEBI:37565"/>
    </ligand>
</feature>
<keyword evidence="1 8" id="KW-0963">Cytoplasm</keyword>
<dbReference type="PANTHER" id="PTHR19136">
    <property type="entry name" value="MOLYBDENUM COFACTOR GUANYLYLTRANSFERASE"/>
    <property type="match status" value="1"/>
</dbReference>
<accession>A0A2S0KF88</accession>
<evidence type="ECO:0000259" key="9">
    <source>
        <dbReference type="Pfam" id="PF12804"/>
    </source>
</evidence>
<dbReference type="GO" id="GO:0061603">
    <property type="term" value="F:molybdenum cofactor guanylyltransferase activity"/>
    <property type="evidence" value="ECO:0007669"/>
    <property type="project" value="UniProtKB-EC"/>
</dbReference>
<dbReference type="HAMAP" id="MF_00316">
    <property type="entry name" value="MobA"/>
    <property type="match status" value="1"/>
</dbReference>
<protein>
    <recommendedName>
        <fullName evidence="8">Probable molybdenum cofactor guanylyltransferase</fullName>
        <shortName evidence="8">MoCo guanylyltransferase</shortName>
        <ecNumber evidence="8">2.7.7.77</ecNumber>
    </recommendedName>
    <alternativeName>
        <fullName evidence="8">GTP:molybdopterin guanylyltransferase</fullName>
    </alternativeName>
    <alternativeName>
        <fullName evidence="8">Mo-MPT guanylyltransferase</fullName>
    </alternativeName>
    <alternativeName>
        <fullName evidence="8">Molybdopterin guanylyltransferase</fullName>
    </alternativeName>
    <alternativeName>
        <fullName evidence="8">Molybdopterin-guanine dinucleotide synthase</fullName>
        <shortName evidence="8">MGD synthase</shortName>
    </alternativeName>
</protein>
<dbReference type="SUPFAM" id="SSF53448">
    <property type="entry name" value="Nucleotide-diphospho-sugar transferases"/>
    <property type="match status" value="1"/>
</dbReference>
<reference evidence="10 11" key="1">
    <citation type="submission" date="2018-03" db="EMBL/GenBank/DDBJ databases">
        <title>Characteristics and genome of n-alkane degrading marine bacteria Gordonia iterans isolated from crude oil contaminated in Tae-an, South Korea.</title>
        <authorList>
            <person name="Lee S.-S."/>
            <person name="Kim H."/>
        </authorList>
    </citation>
    <scope>NUCLEOTIDE SEQUENCE [LARGE SCALE GENOMIC DNA]</scope>
    <source>
        <strain evidence="10 11">Co17</strain>
    </source>
</reference>
<evidence type="ECO:0000256" key="2">
    <source>
        <dbReference type="ARBA" id="ARBA00022679"/>
    </source>
</evidence>
<keyword evidence="6 8" id="KW-0342">GTP-binding</keyword>
<evidence type="ECO:0000313" key="11">
    <source>
        <dbReference type="Proteomes" id="UP000239814"/>
    </source>
</evidence>
<evidence type="ECO:0000256" key="8">
    <source>
        <dbReference type="HAMAP-Rule" id="MF_00316"/>
    </source>
</evidence>
<sequence>MSEQTQHGLAGIILAGGRSRRMGQDKASLEWEGRPMLQVIAESIGERCTPVMVAAPATSQAYDELAGQSELAWITDEQAGSGPLGGIVAALTAAKEADASAAFVCATDLPLVSSQLIDELLHALTGTPDVVIPFVDGRDHPLAGIYRVRALPALQAKLASGDVLMRDALEAVVTHRVGVSDPRWLTNVDAPEDLHRLRTA</sequence>
<feature type="binding site" evidence="8">
    <location>
        <position position="76"/>
    </location>
    <ligand>
        <name>GTP</name>
        <dbReference type="ChEBI" id="CHEBI:37565"/>
    </ligand>
</feature>
<evidence type="ECO:0000256" key="6">
    <source>
        <dbReference type="ARBA" id="ARBA00023134"/>
    </source>
</evidence>
<comment type="caution">
    <text evidence="8">Lacks conserved residue(s) required for the propagation of feature annotation.</text>
</comment>
<keyword evidence="3 8" id="KW-0479">Metal-binding</keyword>
<keyword evidence="10" id="KW-0548">Nucleotidyltransferase</keyword>
<dbReference type="GO" id="GO:0006777">
    <property type="term" value="P:Mo-molybdopterin cofactor biosynthetic process"/>
    <property type="evidence" value="ECO:0007669"/>
    <property type="project" value="UniProtKB-KW"/>
</dbReference>
<dbReference type="Pfam" id="PF12804">
    <property type="entry name" value="NTP_transf_3"/>
    <property type="match status" value="1"/>
</dbReference>
<dbReference type="EC" id="2.7.7.77" evidence="8"/>
<organism evidence="10 11">
    <name type="scientific">Gordonia iterans</name>
    <dbReference type="NCBI Taxonomy" id="1004901"/>
    <lineage>
        <taxon>Bacteria</taxon>
        <taxon>Bacillati</taxon>
        <taxon>Actinomycetota</taxon>
        <taxon>Actinomycetes</taxon>
        <taxon>Mycobacteriales</taxon>
        <taxon>Gordoniaceae</taxon>
        <taxon>Gordonia</taxon>
    </lineage>
</organism>
<dbReference type="CDD" id="cd02503">
    <property type="entry name" value="MobA"/>
    <property type="match status" value="1"/>
</dbReference>
<comment type="cofactor">
    <cofactor evidence="8">
        <name>Mg(2+)</name>
        <dbReference type="ChEBI" id="CHEBI:18420"/>
    </cofactor>
</comment>
<name>A0A2S0KF88_9ACTN</name>
<dbReference type="EMBL" id="CP027433">
    <property type="protein sequence ID" value="AVM00345.1"/>
    <property type="molecule type" value="Genomic_DNA"/>
</dbReference>
<evidence type="ECO:0000256" key="7">
    <source>
        <dbReference type="ARBA" id="ARBA00023150"/>
    </source>
</evidence>
<comment type="function">
    <text evidence="8">Transfers a GMP moiety from GTP to Mo-molybdopterin (Mo-MPT) cofactor (Moco or molybdenum cofactor) to form Mo-molybdopterin guanine dinucleotide (Mo-MGD) cofactor.</text>
</comment>
<keyword evidence="2 8" id="KW-0808">Transferase</keyword>
<keyword evidence="11" id="KW-1185">Reference proteome</keyword>
<comment type="catalytic activity">
    <reaction evidence="8">
        <text>Mo-molybdopterin + GTP + H(+) = Mo-molybdopterin guanine dinucleotide + diphosphate</text>
        <dbReference type="Rhea" id="RHEA:34243"/>
        <dbReference type="ChEBI" id="CHEBI:15378"/>
        <dbReference type="ChEBI" id="CHEBI:33019"/>
        <dbReference type="ChEBI" id="CHEBI:37565"/>
        <dbReference type="ChEBI" id="CHEBI:71302"/>
        <dbReference type="ChEBI" id="CHEBI:71310"/>
        <dbReference type="EC" id="2.7.7.77"/>
    </reaction>
</comment>
<evidence type="ECO:0000256" key="3">
    <source>
        <dbReference type="ARBA" id="ARBA00022723"/>
    </source>
</evidence>
<gene>
    <name evidence="8" type="primary">mobA</name>
    <name evidence="10" type="ORF">C6V83_08740</name>
</gene>
<feature type="binding site" evidence="8">
    <location>
        <position position="26"/>
    </location>
    <ligand>
        <name>GTP</name>
        <dbReference type="ChEBI" id="CHEBI:37565"/>
    </ligand>
</feature>
<comment type="similarity">
    <text evidence="8">Belongs to the MobA family.</text>
</comment>
<feature type="domain" description="MobA-like NTP transferase" evidence="9">
    <location>
        <begin position="11"/>
        <end position="170"/>
    </location>
</feature>
<evidence type="ECO:0000256" key="5">
    <source>
        <dbReference type="ARBA" id="ARBA00022842"/>
    </source>
</evidence>
<comment type="subcellular location">
    <subcellularLocation>
        <location evidence="8">Cytoplasm</location>
    </subcellularLocation>
</comment>
<feature type="binding site" evidence="8">
    <location>
        <position position="108"/>
    </location>
    <ligand>
        <name>Mg(2+)</name>
        <dbReference type="ChEBI" id="CHEBI:18420"/>
    </ligand>
</feature>